<organism evidence="1 2">
    <name type="scientific">Vitis vinifera</name>
    <name type="common">Grape</name>
    <dbReference type="NCBI Taxonomy" id="29760"/>
    <lineage>
        <taxon>Eukaryota</taxon>
        <taxon>Viridiplantae</taxon>
        <taxon>Streptophyta</taxon>
        <taxon>Embryophyta</taxon>
        <taxon>Tracheophyta</taxon>
        <taxon>Spermatophyta</taxon>
        <taxon>Magnoliopsida</taxon>
        <taxon>eudicotyledons</taxon>
        <taxon>Gunneridae</taxon>
        <taxon>Pentapetalae</taxon>
        <taxon>rosids</taxon>
        <taxon>Vitales</taxon>
        <taxon>Vitaceae</taxon>
        <taxon>Viteae</taxon>
        <taxon>Vitis</taxon>
    </lineage>
</organism>
<proteinExistence type="predicted"/>
<reference evidence="1 2" key="1">
    <citation type="journal article" date="2018" name="PLoS Genet.">
        <title>Population sequencing reveals clonal diversity and ancestral inbreeding in the grapevine cultivar Chardonnay.</title>
        <authorList>
            <person name="Roach M.J."/>
            <person name="Johnson D.L."/>
            <person name="Bohlmann J."/>
            <person name="van Vuuren H.J."/>
            <person name="Jones S.J."/>
            <person name="Pretorius I.S."/>
            <person name="Schmidt S.A."/>
            <person name="Borneman A.R."/>
        </authorList>
    </citation>
    <scope>NUCLEOTIDE SEQUENCE [LARGE SCALE GENOMIC DNA]</scope>
    <source>
        <strain evidence="2">cv. Chardonnay</strain>
        <tissue evidence="1">Leaf</tissue>
    </source>
</reference>
<evidence type="ECO:0000313" key="2">
    <source>
        <dbReference type="Proteomes" id="UP000288805"/>
    </source>
</evidence>
<gene>
    <name evidence="1" type="primary">RE1_850</name>
    <name evidence="1" type="ORF">CK203_038176</name>
</gene>
<dbReference type="PANTHER" id="PTHR11439:SF486">
    <property type="entry name" value="RLK (RECEPTOR-LIKE KINASE) PROTEIN, PUTATIVE-RELATED"/>
    <property type="match status" value="1"/>
</dbReference>
<comment type="caution">
    <text evidence="1">The sequence shown here is derived from an EMBL/GenBank/DDBJ whole genome shotgun (WGS) entry which is preliminary data.</text>
</comment>
<evidence type="ECO:0000313" key="1">
    <source>
        <dbReference type="EMBL" id="RVW94065.1"/>
    </source>
</evidence>
<protein>
    <submittedName>
        <fullName evidence="1">Retrovirus-related Pol polyprotein from transposon RE1</fullName>
    </submittedName>
</protein>
<name>A0A438IBI8_VITVI</name>
<dbReference type="Proteomes" id="UP000288805">
    <property type="component" value="Unassembled WGS sequence"/>
</dbReference>
<dbReference type="EMBL" id="QGNW01000124">
    <property type="protein sequence ID" value="RVW94065.1"/>
    <property type="molecule type" value="Genomic_DNA"/>
</dbReference>
<dbReference type="AlphaFoldDB" id="A0A438IBI8"/>
<dbReference type="PANTHER" id="PTHR11439">
    <property type="entry name" value="GAG-POL-RELATED RETROTRANSPOSON"/>
    <property type="match status" value="1"/>
</dbReference>
<accession>A0A438IBI8</accession>
<sequence>MVSRYMNNPTERHMKAVYRILQYLKKSPGRGLYFKKTSSREVEVFTDADWAGSLTDRWSTTGYCSYVWGNLVTWRSKK</sequence>